<dbReference type="EMBL" id="ASHM01027296">
    <property type="protein sequence ID" value="PNX74290.1"/>
    <property type="molecule type" value="Genomic_DNA"/>
</dbReference>
<accession>A0A2K3L6Z0</accession>
<reference evidence="1 2" key="2">
    <citation type="journal article" date="2017" name="Front. Plant Sci.">
        <title>Gene Classification and Mining of Molecular Markers Useful in Red Clover (Trifolium pratense) Breeding.</title>
        <authorList>
            <person name="Istvanek J."/>
            <person name="Dluhosova J."/>
            <person name="Dluhos P."/>
            <person name="Patkova L."/>
            <person name="Nedelnik J."/>
            <person name="Repkova J."/>
        </authorList>
    </citation>
    <scope>NUCLEOTIDE SEQUENCE [LARGE SCALE GENOMIC DNA]</scope>
    <source>
        <strain evidence="2">cv. Tatra</strain>
        <tissue evidence="1">Young leaves</tissue>
    </source>
</reference>
<evidence type="ECO:0000313" key="1">
    <source>
        <dbReference type="EMBL" id="PNX74290.1"/>
    </source>
</evidence>
<name>A0A2K3L6Z0_TRIPR</name>
<organism evidence="1 2">
    <name type="scientific">Trifolium pratense</name>
    <name type="common">Red clover</name>
    <dbReference type="NCBI Taxonomy" id="57577"/>
    <lineage>
        <taxon>Eukaryota</taxon>
        <taxon>Viridiplantae</taxon>
        <taxon>Streptophyta</taxon>
        <taxon>Embryophyta</taxon>
        <taxon>Tracheophyta</taxon>
        <taxon>Spermatophyta</taxon>
        <taxon>Magnoliopsida</taxon>
        <taxon>eudicotyledons</taxon>
        <taxon>Gunneridae</taxon>
        <taxon>Pentapetalae</taxon>
        <taxon>rosids</taxon>
        <taxon>fabids</taxon>
        <taxon>Fabales</taxon>
        <taxon>Fabaceae</taxon>
        <taxon>Papilionoideae</taxon>
        <taxon>50 kb inversion clade</taxon>
        <taxon>NPAAA clade</taxon>
        <taxon>Hologalegina</taxon>
        <taxon>IRL clade</taxon>
        <taxon>Trifolieae</taxon>
        <taxon>Trifolium</taxon>
    </lineage>
</organism>
<dbReference type="Proteomes" id="UP000236291">
    <property type="component" value="Unassembled WGS sequence"/>
</dbReference>
<proteinExistence type="predicted"/>
<evidence type="ECO:0000313" key="2">
    <source>
        <dbReference type="Proteomes" id="UP000236291"/>
    </source>
</evidence>
<dbReference type="AlphaFoldDB" id="A0A2K3L6Z0"/>
<comment type="caution">
    <text evidence="1">The sequence shown here is derived from an EMBL/GenBank/DDBJ whole genome shotgun (WGS) entry which is preliminary data.</text>
</comment>
<reference evidence="1 2" key="1">
    <citation type="journal article" date="2014" name="Am. J. Bot.">
        <title>Genome assembly and annotation for red clover (Trifolium pratense; Fabaceae).</title>
        <authorList>
            <person name="Istvanek J."/>
            <person name="Jaros M."/>
            <person name="Krenek A."/>
            <person name="Repkova J."/>
        </authorList>
    </citation>
    <scope>NUCLEOTIDE SEQUENCE [LARGE SCALE GENOMIC DNA]</scope>
    <source>
        <strain evidence="2">cv. Tatra</strain>
        <tissue evidence="1">Young leaves</tissue>
    </source>
</reference>
<gene>
    <name evidence="1" type="ORF">L195_g030206</name>
</gene>
<sequence length="60" mass="7032">MGSKSDIEGLSECNLELWKVKMEAILMFEMMSKTWSVVIRRLEDKELMEIAKKVGLERQL</sequence>
<protein>
    <submittedName>
        <fullName evidence="1">Uncharacterized protein</fullName>
    </submittedName>
</protein>